<dbReference type="Proteomes" id="UP000190539">
    <property type="component" value="Unassembled WGS sequence"/>
</dbReference>
<feature type="region of interest" description="Disordered" evidence="1">
    <location>
        <begin position="1"/>
        <end position="62"/>
    </location>
</feature>
<evidence type="ECO:0000256" key="1">
    <source>
        <dbReference type="SAM" id="MobiDB-lite"/>
    </source>
</evidence>
<dbReference type="EMBL" id="MVFC01000020">
    <property type="protein sequence ID" value="OON75965.1"/>
    <property type="molecule type" value="Genomic_DNA"/>
</dbReference>
<dbReference type="AlphaFoldDB" id="A0A1V4A5S1"/>
<reference evidence="2 3" key="1">
    <citation type="submission" date="2017-02" db="EMBL/GenBank/DDBJ databases">
        <title>Draft Genome Sequence of Streptomyces tsukubaensis F601, a Producer of the immunosuppressant tacrolimus FK506.</title>
        <authorList>
            <person name="Zong G."/>
            <person name="Zhong C."/>
            <person name="Fu J."/>
            <person name="Qin R."/>
            <person name="Cao G."/>
        </authorList>
    </citation>
    <scope>NUCLEOTIDE SEQUENCE [LARGE SCALE GENOMIC DNA]</scope>
    <source>
        <strain evidence="2 3">F601</strain>
    </source>
</reference>
<organism evidence="2 3">
    <name type="scientific">Streptomyces tsukubensis</name>
    <dbReference type="NCBI Taxonomy" id="83656"/>
    <lineage>
        <taxon>Bacteria</taxon>
        <taxon>Bacillati</taxon>
        <taxon>Actinomycetota</taxon>
        <taxon>Actinomycetes</taxon>
        <taxon>Kitasatosporales</taxon>
        <taxon>Streptomycetaceae</taxon>
        <taxon>Streptomyces</taxon>
    </lineage>
</organism>
<evidence type="ECO:0000313" key="2">
    <source>
        <dbReference type="EMBL" id="OON75965.1"/>
    </source>
</evidence>
<name>A0A1V4A5S1_9ACTN</name>
<feature type="compositionally biased region" description="Gly residues" evidence="1">
    <location>
        <begin position="10"/>
        <end position="28"/>
    </location>
</feature>
<proteinExistence type="predicted"/>
<evidence type="ECO:0000313" key="3">
    <source>
        <dbReference type="Proteomes" id="UP000190539"/>
    </source>
</evidence>
<sequence>MLRLSTGRRPGTGSGLGACTGTGTGTGLGKDRRRAEAPGGRTMLPMTSRDGTVPRPHPHAPR</sequence>
<comment type="caution">
    <text evidence="2">The sequence shown here is derived from an EMBL/GenBank/DDBJ whole genome shotgun (WGS) entry which is preliminary data.</text>
</comment>
<protein>
    <submittedName>
        <fullName evidence="2">Uncharacterized protein</fullName>
    </submittedName>
</protein>
<accession>A0A1V4A5S1</accession>
<keyword evidence="3" id="KW-1185">Reference proteome</keyword>
<gene>
    <name evidence="2" type="ORF">B1H18_21760</name>
</gene>